<comment type="similarity">
    <text evidence="2">Belongs to the inorganic phosphate transporter (PiT) (TC 2.A.20) family.</text>
</comment>
<keyword evidence="4" id="KW-0592">Phosphate transport</keyword>
<dbReference type="GO" id="GO:0035435">
    <property type="term" value="P:phosphate ion transmembrane transport"/>
    <property type="evidence" value="ECO:0007669"/>
    <property type="project" value="TreeGrafter"/>
</dbReference>
<evidence type="ECO:0000256" key="4">
    <source>
        <dbReference type="ARBA" id="ARBA00022592"/>
    </source>
</evidence>
<evidence type="ECO:0000313" key="10">
    <source>
        <dbReference type="EMBL" id="CAF4468917.1"/>
    </source>
</evidence>
<gene>
    <name evidence="9" type="ORF">OVA965_LOCUS44049</name>
    <name evidence="10" type="ORF">TMI583_LOCUS46603</name>
</gene>
<dbReference type="Proteomes" id="UP000682733">
    <property type="component" value="Unassembled WGS sequence"/>
</dbReference>
<keyword evidence="5 8" id="KW-0812">Transmembrane</keyword>
<feature type="transmembrane region" description="Helical" evidence="8">
    <location>
        <begin position="82"/>
        <end position="101"/>
    </location>
</feature>
<proteinExistence type="inferred from homology"/>
<evidence type="ECO:0000313" key="9">
    <source>
        <dbReference type="EMBL" id="CAF1636708.1"/>
    </source>
</evidence>
<dbReference type="AlphaFoldDB" id="A0A8S2G6U1"/>
<accession>A0A8S2G6U1</accession>
<evidence type="ECO:0000256" key="2">
    <source>
        <dbReference type="ARBA" id="ARBA00009916"/>
    </source>
</evidence>
<feature type="transmembrane region" description="Helical" evidence="8">
    <location>
        <begin position="43"/>
        <end position="61"/>
    </location>
</feature>
<reference evidence="9" key="1">
    <citation type="submission" date="2021-02" db="EMBL/GenBank/DDBJ databases">
        <authorList>
            <person name="Nowell W R."/>
        </authorList>
    </citation>
    <scope>NUCLEOTIDE SEQUENCE</scope>
</reference>
<dbReference type="InterPro" id="IPR001204">
    <property type="entry name" value="Phos_transporter"/>
</dbReference>
<dbReference type="GO" id="GO:0005315">
    <property type="term" value="F:phosphate transmembrane transporter activity"/>
    <property type="evidence" value="ECO:0007669"/>
    <property type="project" value="InterPro"/>
</dbReference>
<dbReference type="EMBL" id="CAJNOK010060900">
    <property type="protein sequence ID" value="CAF1636708.1"/>
    <property type="molecule type" value="Genomic_DNA"/>
</dbReference>
<evidence type="ECO:0000256" key="8">
    <source>
        <dbReference type="SAM" id="Phobius"/>
    </source>
</evidence>
<dbReference type="GO" id="GO:0016020">
    <property type="term" value="C:membrane"/>
    <property type="evidence" value="ECO:0007669"/>
    <property type="project" value="UniProtKB-SubCell"/>
</dbReference>
<evidence type="ECO:0000256" key="3">
    <source>
        <dbReference type="ARBA" id="ARBA00022448"/>
    </source>
</evidence>
<evidence type="ECO:0000256" key="5">
    <source>
        <dbReference type="ARBA" id="ARBA00022692"/>
    </source>
</evidence>
<keyword evidence="7 8" id="KW-0472">Membrane</keyword>
<dbReference type="Proteomes" id="UP000677228">
    <property type="component" value="Unassembled WGS sequence"/>
</dbReference>
<name>A0A8S2G6U1_9BILA</name>
<dbReference type="PANTHER" id="PTHR11101">
    <property type="entry name" value="PHOSPHATE TRANSPORTER"/>
    <property type="match status" value="1"/>
</dbReference>
<dbReference type="Pfam" id="PF01384">
    <property type="entry name" value="PHO4"/>
    <property type="match status" value="1"/>
</dbReference>
<evidence type="ECO:0000256" key="6">
    <source>
        <dbReference type="ARBA" id="ARBA00022989"/>
    </source>
</evidence>
<dbReference type="PANTHER" id="PTHR11101:SF80">
    <property type="entry name" value="PHOSPHATE TRANSPORTER"/>
    <property type="match status" value="1"/>
</dbReference>
<keyword evidence="3" id="KW-0813">Transport</keyword>
<keyword evidence="6 8" id="KW-1133">Transmembrane helix</keyword>
<evidence type="ECO:0000256" key="7">
    <source>
        <dbReference type="ARBA" id="ARBA00023136"/>
    </source>
</evidence>
<dbReference type="EMBL" id="CAJOBA010087234">
    <property type="protein sequence ID" value="CAF4468917.1"/>
    <property type="molecule type" value="Genomic_DNA"/>
</dbReference>
<comment type="caution">
    <text evidence="9">The sequence shown here is derived from an EMBL/GenBank/DDBJ whole genome shotgun (WGS) entry which is preliminary data.</text>
</comment>
<sequence length="144" mass="16072">YDNLSTISKEHSSNEDIDEIEDKIPEIVEKKKLVDTTSDSVEISQIFTFLQILTAIFGSFAHGGNDVRYVLSSCSENYLLRFAYYFSSNAIGPLIGLWLLYVDGVVVGKTATPLWVLFFGGIGISVGLWVWGRRVIRTIGEDLT</sequence>
<feature type="non-terminal residue" evidence="9">
    <location>
        <position position="1"/>
    </location>
</feature>
<feature type="transmembrane region" description="Helical" evidence="8">
    <location>
        <begin position="113"/>
        <end position="131"/>
    </location>
</feature>
<feature type="non-terminal residue" evidence="9">
    <location>
        <position position="144"/>
    </location>
</feature>
<organism evidence="9 11">
    <name type="scientific">Didymodactylos carnosus</name>
    <dbReference type="NCBI Taxonomy" id="1234261"/>
    <lineage>
        <taxon>Eukaryota</taxon>
        <taxon>Metazoa</taxon>
        <taxon>Spiralia</taxon>
        <taxon>Gnathifera</taxon>
        <taxon>Rotifera</taxon>
        <taxon>Eurotatoria</taxon>
        <taxon>Bdelloidea</taxon>
        <taxon>Philodinida</taxon>
        <taxon>Philodinidae</taxon>
        <taxon>Didymodactylos</taxon>
    </lineage>
</organism>
<evidence type="ECO:0000256" key="1">
    <source>
        <dbReference type="ARBA" id="ARBA00004141"/>
    </source>
</evidence>
<comment type="subcellular location">
    <subcellularLocation>
        <location evidence="1">Membrane</location>
        <topology evidence="1">Multi-pass membrane protein</topology>
    </subcellularLocation>
</comment>
<evidence type="ECO:0000313" key="11">
    <source>
        <dbReference type="Proteomes" id="UP000677228"/>
    </source>
</evidence>
<protein>
    <submittedName>
        <fullName evidence="9">Uncharacterized protein</fullName>
    </submittedName>
</protein>